<evidence type="ECO:0000313" key="12">
    <source>
        <dbReference type="Proteomes" id="UP000197065"/>
    </source>
</evidence>
<evidence type="ECO:0000256" key="3">
    <source>
        <dbReference type="ARBA" id="ARBA00022448"/>
    </source>
</evidence>
<gene>
    <name evidence="11" type="ORF">SAMN07250955_11619</name>
</gene>
<dbReference type="InterPro" id="IPR035906">
    <property type="entry name" value="MetI-like_sf"/>
</dbReference>
<evidence type="ECO:0000256" key="7">
    <source>
        <dbReference type="ARBA" id="ARBA00022989"/>
    </source>
</evidence>
<keyword evidence="4" id="KW-1003">Cell membrane</keyword>
<name>A0A212RWB7_9PROT</name>
<dbReference type="SUPFAM" id="SSF161098">
    <property type="entry name" value="MetI-like"/>
    <property type="match status" value="1"/>
</dbReference>
<evidence type="ECO:0000256" key="2">
    <source>
        <dbReference type="ARBA" id="ARBA00010072"/>
    </source>
</evidence>
<evidence type="ECO:0000256" key="9">
    <source>
        <dbReference type="RuleBase" id="RU363032"/>
    </source>
</evidence>
<keyword evidence="6 9" id="KW-0812">Transmembrane</keyword>
<dbReference type="EMBL" id="FYEH01000016">
    <property type="protein sequence ID" value="SNB77068.1"/>
    <property type="molecule type" value="Genomic_DNA"/>
</dbReference>
<dbReference type="AlphaFoldDB" id="A0A212RWB7"/>
<evidence type="ECO:0000313" key="11">
    <source>
        <dbReference type="EMBL" id="SNB77068.1"/>
    </source>
</evidence>
<feature type="transmembrane region" description="Helical" evidence="9">
    <location>
        <begin position="97"/>
        <end position="115"/>
    </location>
</feature>
<keyword evidence="8 9" id="KW-0472">Membrane</keyword>
<dbReference type="InterPro" id="IPR000515">
    <property type="entry name" value="MetI-like"/>
</dbReference>
<dbReference type="NCBIfam" id="TIGR01726">
    <property type="entry name" value="HEQRo_perm_3TM"/>
    <property type="match status" value="1"/>
</dbReference>
<dbReference type="RefSeq" id="WP_088562690.1">
    <property type="nucleotide sequence ID" value="NZ_FYEH01000016.1"/>
</dbReference>
<dbReference type="Proteomes" id="UP000197065">
    <property type="component" value="Unassembled WGS sequence"/>
</dbReference>
<feature type="transmembrane region" description="Helical" evidence="9">
    <location>
        <begin position="20"/>
        <end position="43"/>
    </location>
</feature>
<feature type="domain" description="ABC transmembrane type-1" evidence="10">
    <location>
        <begin position="19"/>
        <end position="219"/>
    </location>
</feature>
<dbReference type="PANTHER" id="PTHR30133">
    <property type="entry name" value="CATIONIC AMINO ACID TRANSPORTER, MEMBRANE COMPONENT"/>
    <property type="match status" value="1"/>
</dbReference>
<feature type="transmembrane region" description="Helical" evidence="9">
    <location>
        <begin position="198"/>
        <end position="223"/>
    </location>
</feature>
<keyword evidence="7 9" id="KW-1133">Transmembrane helix</keyword>
<comment type="similarity">
    <text evidence="2">Belongs to the binding-protein-dependent transport system permease family. HisMQ subfamily.</text>
</comment>
<dbReference type="InterPro" id="IPR051613">
    <property type="entry name" value="ABC_transp_permease_HisMQ"/>
</dbReference>
<dbReference type="GO" id="GO:0043190">
    <property type="term" value="C:ATP-binding cassette (ABC) transporter complex"/>
    <property type="evidence" value="ECO:0007669"/>
    <property type="project" value="InterPro"/>
</dbReference>
<dbReference type="OrthoDB" id="9815029at2"/>
<dbReference type="InterPro" id="IPR010065">
    <property type="entry name" value="AA_ABC_transptr_permease_3TM"/>
</dbReference>
<dbReference type="Gene3D" id="1.10.3720.10">
    <property type="entry name" value="MetI-like"/>
    <property type="match status" value="1"/>
</dbReference>
<feature type="transmembrane region" description="Helical" evidence="9">
    <location>
        <begin position="156"/>
        <end position="178"/>
    </location>
</feature>
<dbReference type="Pfam" id="PF00528">
    <property type="entry name" value="BPD_transp_1"/>
    <property type="match status" value="1"/>
</dbReference>
<comment type="subcellular location">
    <subcellularLocation>
        <location evidence="1">Cell inner membrane</location>
        <topology evidence="1">Multi-pass membrane protein</topology>
    </subcellularLocation>
    <subcellularLocation>
        <location evidence="9">Cell membrane</location>
        <topology evidence="9">Multi-pass membrane protein</topology>
    </subcellularLocation>
</comment>
<dbReference type="PROSITE" id="PS50928">
    <property type="entry name" value="ABC_TM1"/>
    <property type="match status" value="1"/>
</dbReference>
<evidence type="ECO:0000256" key="8">
    <source>
        <dbReference type="ARBA" id="ARBA00023136"/>
    </source>
</evidence>
<dbReference type="CDD" id="cd06261">
    <property type="entry name" value="TM_PBP2"/>
    <property type="match status" value="1"/>
</dbReference>
<sequence>MGSLIDLKGYGWSILVEGTALTVEVALASLALSVILGILGAAAKLSGRRVLMGIATFYTTLIRSVPDLVLMLLLFFGGQTLINWAAPKFGYEDYIDIDPFMAGVLVIGFMFGAYMTESFRGALIAIPRGQIEAARAYGMSPLLLFRRITLPQMIRLALPSFGNNWMVLLKTTALVSVIGLDDMVHRAGSAAGATRQPFTFYLVVAVDYLVLTTISVLVLNWLARRYDRGYARRSP</sequence>
<evidence type="ECO:0000259" key="10">
    <source>
        <dbReference type="PROSITE" id="PS50928"/>
    </source>
</evidence>
<keyword evidence="5" id="KW-0997">Cell inner membrane</keyword>
<evidence type="ECO:0000256" key="5">
    <source>
        <dbReference type="ARBA" id="ARBA00022519"/>
    </source>
</evidence>
<protein>
    <submittedName>
        <fullName evidence="11">Arginine/ornithine transport system permease protein</fullName>
    </submittedName>
</protein>
<proteinExistence type="inferred from homology"/>
<reference evidence="11 12" key="1">
    <citation type="submission" date="2017-06" db="EMBL/GenBank/DDBJ databases">
        <authorList>
            <person name="Kim H.J."/>
            <person name="Triplett B.A."/>
        </authorList>
    </citation>
    <scope>NUCLEOTIDE SEQUENCE [LARGE SCALE GENOMIC DNA]</scope>
    <source>
        <strain evidence="11 12">B29T1</strain>
    </source>
</reference>
<accession>A0A212RWB7</accession>
<organism evidence="11 12">
    <name type="scientific">Arboricoccus pini</name>
    <dbReference type="NCBI Taxonomy" id="1963835"/>
    <lineage>
        <taxon>Bacteria</taxon>
        <taxon>Pseudomonadati</taxon>
        <taxon>Pseudomonadota</taxon>
        <taxon>Alphaproteobacteria</taxon>
        <taxon>Geminicoccales</taxon>
        <taxon>Geminicoccaceae</taxon>
        <taxon>Arboricoccus</taxon>
    </lineage>
</organism>
<evidence type="ECO:0000256" key="1">
    <source>
        <dbReference type="ARBA" id="ARBA00004429"/>
    </source>
</evidence>
<evidence type="ECO:0000256" key="4">
    <source>
        <dbReference type="ARBA" id="ARBA00022475"/>
    </source>
</evidence>
<dbReference type="PANTHER" id="PTHR30133:SF4">
    <property type="entry name" value="ARGININE_ORNITHINE TRANSPORT PROTEIN AOTQ"/>
    <property type="match status" value="1"/>
</dbReference>
<keyword evidence="12" id="KW-1185">Reference proteome</keyword>
<evidence type="ECO:0000256" key="6">
    <source>
        <dbReference type="ARBA" id="ARBA00022692"/>
    </source>
</evidence>
<dbReference type="GO" id="GO:0022857">
    <property type="term" value="F:transmembrane transporter activity"/>
    <property type="evidence" value="ECO:0007669"/>
    <property type="project" value="InterPro"/>
</dbReference>
<keyword evidence="3 9" id="KW-0813">Transport</keyword>